<comment type="caution">
    <text evidence="1">The sequence shown here is derived from an EMBL/GenBank/DDBJ whole genome shotgun (WGS) entry which is preliminary data.</text>
</comment>
<proteinExistence type="predicted"/>
<accession>A0A2S4RXM3</accession>
<dbReference type="AlphaFoldDB" id="A0A2S4RXM3"/>
<gene>
    <name evidence="1" type="ORF">C3430_13940</name>
</gene>
<evidence type="ECO:0000313" key="1">
    <source>
        <dbReference type="EMBL" id="POU65283.1"/>
    </source>
</evidence>
<reference evidence="1 2" key="1">
    <citation type="submission" date="2018-01" db="EMBL/GenBank/DDBJ databases">
        <title>Complete genome sequences of 14 Citrobacter spp. isolated from plant in Canada.</title>
        <authorList>
            <person name="Bhandare S.G."/>
            <person name="Colavecchio A."/>
            <person name="Jeukens J."/>
            <person name="Emond-Rheault J.-G."/>
            <person name="Freschi L."/>
            <person name="Hamel J."/>
            <person name="Kukavica-Ibrulj I."/>
            <person name="Levesque R."/>
            <person name="Goodridge L."/>
        </authorList>
    </citation>
    <scope>NUCLEOTIDE SEQUENCE [LARGE SCALE GENOMIC DNA]</scope>
    <source>
        <strain evidence="1 2">S1285</strain>
    </source>
</reference>
<sequence>MSINYKYLVIAAELVLMGWVGLSYAGSWGTAKTQDMEFTIMPEVTSSLKWEPASGLHGVGGSMSSDVAVGSFHISVSDGFHIGARFADEFLQSGQDTLHGFAATEDGSHKVKLYLTPGVNTVVKDDPSFTAGAGRIIYGPDGGTFLVKVDGDQKVTPGDYTSRVAFATWYE</sequence>
<evidence type="ECO:0000313" key="2">
    <source>
        <dbReference type="Proteomes" id="UP000237003"/>
    </source>
</evidence>
<name>A0A2S4RXM3_CITAM</name>
<organism evidence="1 2">
    <name type="scientific">Citrobacter amalonaticus</name>
    <dbReference type="NCBI Taxonomy" id="35703"/>
    <lineage>
        <taxon>Bacteria</taxon>
        <taxon>Pseudomonadati</taxon>
        <taxon>Pseudomonadota</taxon>
        <taxon>Gammaproteobacteria</taxon>
        <taxon>Enterobacterales</taxon>
        <taxon>Enterobacteriaceae</taxon>
        <taxon>Citrobacter</taxon>
    </lineage>
</organism>
<dbReference type="EMBL" id="PQLX01000004">
    <property type="protein sequence ID" value="POU65283.1"/>
    <property type="molecule type" value="Genomic_DNA"/>
</dbReference>
<protein>
    <submittedName>
        <fullName evidence="1">Uncharacterized protein</fullName>
    </submittedName>
</protein>
<dbReference type="Proteomes" id="UP000237003">
    <property type="component" value="Unassembled WGS sequence"/>
</dbReference>
<dbReference type="RefSeq" id="WP_103778217.1">
    <property type="nucleotide sequence ID" value="NZ_PQLX01000004.1"/>
</dbReference>